<keyword evidence="1" id="KW-0732">Signal</keyword>
<dbReference type="EMBL" id="JAGMUU010000002">
    <property type="protein sequence ID" value="KAH7160038.1"/>
    <property type="molecule type" value="Genomic_DNA"/>
</dbReference>
<evidence type="ECO:0000313" key="3">
    <source>
        <dbReference type="Proteomes" id="UP000717696"/>
    </source>
</evidence>
<name>A0A9P9FFJ8_9HYPO</name>
<dbReference type="Proteomes" id="UP000717696">
    <property type="component" value="Unassembled WGS sequence"/>
</dbReference>
<evidence type="ECO:0000256" key="1">
    <source>
        <dbReference type="SAM" id="SignalP"/>
    </source>
</evidence>
<dbReference type="AlphaFoldDB" id="A0A9P9FFJ8"/>
<feature type="chain" id="PRO_5040146183" description="Secreted protein" evidence="1">
    <location>
        <begin position="17"/>
        <end position="125"/>
    </location>
</feature>
<sequence length="125" mass="13576">MCLCLCLCLCPWPALSRHLQPPIGLPASPSGRAGYGGLALRGLRGHRHTLEATRSAGQPLDAVGCRCIPRAPRRLQAFFRPPALLSPQPASWRTKGKWVSSWGAPFPNNDYINSTPPAIYAMSLM</sequence>
<reference evidence="2" key="1">
    <citation type="journal article" date="2021" name="Nat. Commun.">
        <title>Genetic determinants of endophytism in the Arabidopsis root mycobiome.</title>
        <authorList>
            <person name="Mesny F."/>
            <person name="Miyauchi S."/>
            <person name="Thiergart T."/>
            <person name="Pickel B."/>
            <person name="Atanasova L."/>
            <person name="Karlsson M."/>
            <person name="Huettel B."/>
            <person name="Barry K.W."/>
            <person name="Haridas S."/>
            <person name="Chen C."/>
            <person name="Bauer D."/>
            <person name="Andreopoulos W."/>
            <person name="Pangilinan J."/>
            <person name="LaButti K."/>
            <person name="Riley R."/>
            <person name="Lipzen A."/>
            <person name="Clum A."/>
            <person name="Drula E."/>
            <person name="Henrissat B."/>
            <person name="Kohler A."/>
            <person name="Grigoriev I.V."/>
            <person name="Martin F.M."/>
            <person name="Hacquard S."/>
        </authorList>
    </citation>
    <scope>NUCLEOTIDE SEQUENCE</scope>
    <source>
        <strain evidence="2">MPI-CAGE-AT-0021</strain>
    </source>
</reference>
<evidence type="ECO:0000313" key="2">
    <source>
        <dbReference type="EMBL" id="KAH7160038.1"/>
    </source>
</evidence>
<organism evidence="2 3">
    <name type="scientific">Dactylonectria estremocensis</name>
    <dbReference type="NCBI Taxonomy" id="1079267"/>
    <lineage>
        <taxon>Eukaryota</taxon>
        <taxon>Fungi</taxon>
        <taxon>Dikarya</taxon>
        <taxon>Ascomycota</taxon>
        <taxon>Pezizomycotina</taxon>
        <taxon>Sordariomycetes</taxon>
        <taxon>Hypocreomycetidae</taxon>
        <taxon>Hypocreales</taxon>
        <taxon>Nectriaceae</taxon>
        <taxon>Dactylonectria</taxon>
    </lineage>
</organism>
<evidence type="ECO:0008006" key="4">
    <source>
        <dbReference type="Google" id="ProtNLM"/>
    </source>
</evidence>
<gene>
    <name evidence="2" type="ORF">B0J13DRAFT_540255</name>
</gene>
<accession>A0A9P9FFJ8</accession>
<protein>
    <recommendedName>
        <fullName evidence="4">Secreted protein</fullName>
    </recommendedName>
</protein>
<keyword evidence="3" id="KW-1185">Reference proteome</keyword>
<proteinExistence type="predicted"/>
<comment type="caution">
    <text evidence="2">The sequence shown here is derived from an EMBL/GenBank/DDBJ whole genome shotgun (WGS) entry which is preliminary data.</text>
</comment>
<feature type="signal peptide" evidence="1">
    <location>
        <begin position="1"/>
        <end position="16"/>
    </location>
</feature>